<dbReference type="OMA" id="WRELPIW"/>
<dbReference type="PhylomeDB" id="Q873G0"/>
<dbReference type="PANTHER" id="PTHR38797">
    <property type="entry name" value="NUCLEAR PORE COMPLEX PROTEIN NUP85-RELATED"/>
    <property type="match status" value="1"/>
</dbReference>
<proteinExistence type="predicted"/>
<dbReference type="PANTHER" id="PTHR38797:SF4">
    <property type="entry name" value="NUCLEAR PORE COMPLEX PROTEIN NUP85"/>
    <property type="match status" value="1"/>
</dbReference>
<name>Q873G0_NEUCS</name>
<evidence type="ECO:0000313" key="1">
    <source>
        <dbReference type="EMBL" id="CAD70348.1"/>
    </source>
</evidence>
<dbReference type="InterPro" id="IPR022085">
    <property type="entry name" value="OpdG"/>
</dbReference>
<protein>
    <submittedName>
        <fullName evidence="1">Uncharacterized protein B10C3.020</fullName>
    </submittedName>
</protein>
<dbReference type="EMBL" id="BX284749">
    <property type="protein sequence ID" value="CAD70348.1"/>
    <property type="molecule type" value="Genomic_DNA"/>
</dbReference>
<dbReference type="Pfam" id="PF12311">
    <property type="entry name" value="DUF3632"/>
    <property type="match status" value="1"/>
</dbReference>
<dbReference type="AlphaFoldDB" id="Q873G0"/>
<reference evidence="1" key="2">
    <citation type="submission" date="2003-03" db="EMBL/GenBank/DDBJ databases">
        <authorList>
            <person name="German Neurospora genome project"/>
        </authorList>
    </citation>
    <scope>NUCLEOTIDE SEQUENCE</scope>
</reference>
<dbReference type="InterPro" id="IPR053204">
    <property type="entry name" value="Oxopyrrolidines_Biosynth-assoc"/>
</dbReference>
<gene>
    <name evidence="1" type="primary">B10C3.020</name>
</gene>
<dbReference type="HOGENOM" id="CLU_035263_2_0_1"/>
<organism evidence="1">
    <name type="scientific">Neurospora crassa</name>
    <dbReference type="NCBI Taxonomy" id="5141"/>
    <lineage>
        <taxon>Eukaryota</taxon>
        <taxon>Fungi</taxon>
        <taxon>Dikarya</taxon>
        <taxon>Ascomycota</taxon>
        <taxon>Pezizomycotina</taxon>
        <taxon>Sordariomycetes</taxon>
        <taxon>Sordariomycetidae</taxon>
        <taxon>Sordariales</taxon>
        <taxon>Sordariaceae</taxon>
        <taxon>Neurospora</taxon>
    </lineage>
</organism>
<sequence>MPVQESIIPTPSGKMSKTGPISLQVLRDNTREIGESYAQIVDALEAAFNINDDALIPQAAKRLADQLDSTIPTCDDPADMESEVEDARYNAWQRLDGFAICNRDAWQDPTLNLESATDAEVHERWCNLNAFLAILLSTGAINWRELPIWELRDGLEESVEELSQEGKDTRVVVATLWIKHAGKFIWEHSLSGKPENLDETDSRMLRAGELYQGQPGYSRDRWDFWKRRLGELRSHVSESRSSAIDEAIETMTELESKS</sequence>
<reference evidence="1" key="1">
    <citation type="submission" date="2003-03" db="EMBL/GenBank/DDBJ databases">
        <authorList>
            <person name="Schulte U."/>
            <person name="Aign V."/>
            <person name="Hoheisel J."/>
            <person name="Brandt P."/>
            <person name="Fartmann B."/>
            <person name="Holland R."/>
            <person name="Nyakatura G."/>
            <person name="Mewes H.W."/>
            <person name="Mannhaupt G."/>
        </authorList>
    </citation>
    <scope>NUCLEOTIDE SEQUENCE</scope>
</reference>
<accession>Q873G0</accession>
<dbReference type="VEuPathDB" id="FungiDB:NCU03329"/>